<gene>
    <name evidence="1" type="ORF">EEJ42_24485</name>
</gene>
<dbReference type="SUPFAM" id="SSF51735">
    <property type="entry name" value="NAD(P)-binding Rossmann-fold domains"/>
    <property type="match status" value="1"/>
</dbReference>
<evidence type="ECO:0000313" key="2">
    <source>
        <dbReference type="Proteomes" id="UP000275401"/>
    </source>
</evidence>
<organism evidence="1 2">
    <name type="scientific">Streptomyces botrytidirepellens</name>
    <dbReference type="NCBI Taxonomy" id="2486417"/>
    <lineage>
        <taxon>Bacteria</taxon>
        <taxon>Bacillati</taxon>
        <taxon>Actinomycetota</taxon>
        <taxon>Actinomycetes</taxon>
        <taxon>Kitasatosporales</taxon>
        <taxon>Streptomycetaceae</taxon>
        <taxon>Streptomyces</taxon>
    </lineage>
</organism>
<reference evidence="1 2" key="1">
    <citation type="submission" date="2018-11" db="EMBL/GenBank/DDBJ databases">
        <title>The Potential of Streptomyces as Biocontrol Agents against the Tomato grey mould, Botrytis cinerea (Gray mold) Frontiers in Microbiology.</title>
        <authorList>
            <person name="Li D."/>
        </authorList>
    </citation>
    <scope>NUCLEOTIDE SEQUENCE [LARGE SCALE GENOMIC DNA]</scope>
    <source>
        <strain evidence="1 2">NEAU-LD23</strain>
    </source>
</reference>
<dbReference type="EMBL" id="RIBZ01000293">
    <property type="protein sequence ID" value="RNG19839.1"/>
    <property type="molecule type" value="Genomic_DNA"/>
</dbReference>
<comment type="caution">
    <text evidence="1">The sequence shown here is derived from an EMBL/GenBank/DDBJ whole genome shotgun (WGS) entry which is preliminary data.</text>
</comment>
<dbReference type="InterPro" id="IPR036291">
    <property type="entry name" value="NAD(P)-bd_dom_sf"/>
</dbReference>
<dbReference type="InterPro" id="IPR051604">
    <property type="entry name" value="Ergot_Alk_Oxidoreductase"/>
</dbReference>
<dbReference type="AlphaFoldDB" id="A0A3M8VTD1"/>
<dbReference type="Proteomes" id="UP000275401">
    <property type="component" value="Unassembled WGS sequence"/>
</dbReference>
<name>A0A3M8VTD1_9ACTN</name>
<sequence length="304" mass="32247">MRASLSAMERLTTAQLTVRMTTTRHTTTQQTQHPTTLVLGGTGKTGRRIAERLTAAGRPVRIGSRGGEPPFDWEDRATWAPALRGTGAAYLAYYPDIADPGAADTLRAFAEQAVRGGTRRLVLLSARGMDATLPAERAVAVDGAEWTVIRASWFFQNFSEGILRDGVLGGEIVFPAGDVKEPFIDADDIAEVAVAALTGDGQHAGRIHDLTGPRLLTFAEVAAEIARASGRAVRYAPVSAAEYGALLSGYGLSDDLVAFLTELFGTLLDGRNARVTDGVHRALGRAPRDFADSAREAAADGAWA</sequence>
<accession>A0A3M8VTD1</accession>
<evidence type="ECO:0000313" key="1">
    <source>
        <dbReference type="EMBL" id="RNG19839.1"/>
    </source>
</evidence>
<proteinExistence type="predicted"/>
<keyword evidence="2" id="KW-1185">Reference proteome</keyword>
<dbReference type="PANTHER" id="PTHR43162:SF1">
    <property type="entry name" value="PRESTALK A DIFFERENTIATION PROTEIN A"/>
    <property type="match status" value="1"/>
</dbReference>
<dbReference type="Gene3D" id="3.90.25.10">
    <property type="entry name" value="UDP-galactose 4-epimerase, domain 1"/>
    <property type="match status" value="1"/>
</dbReference>
<dbReference type="PANTHER" id="PTHR43162">
    <property type="match status" value="1"/>
</dbReference>
<protein>
    <submittedName>
        <fullName evidence="1">NmrA family transcriptional regulator</fullName>
    </submittedName>
</protein>
<dbReference type="Gene3D" id="3.40.50.720">
    <property type="entry name" value="NAD(P)-binding Rossmann-like Domain"/>
    <property type="match status" value="1"/>
</dbReference>